<organism evidence="3 4">
    <name type="scientific">Citricoccus muralis</name>
    <dbReference type="NCBI Taxonomy" id="169134"/>
    <lineage>
        <taxon>Bacteria</taxon>
        <taxon>Bacillati</taxon>
        <taxon>Actinomycetota</taxon>
        <taxon>Actinomycetes</taxon>
        <taxon>Micrococcales</taxon>
        <taxon>Micrococcaceae</taxon>
        <taxon>Citricoccus</taxon>
    </lineage>
</organism>
<feature type="compositionally biased region" description="Polar residues" evidence="1">
    <location>
        <begin position="46"/>
        <end position="55"/>
    </location>
</feature>
<keyword evidence="4" id="KW-1185">Reference proteome</keyword>
<dbReference type="InterPro" id="IPR027849">
    <property type="entry name" value="DUF4434"/>
</dbReference>
<evidence type="ECO:0000313" key="4">
    <source>
        <dbReference type="Proteomes" id="UP001219037"/>
    </source>
</evidence>
<dbReference type="Proteomes" id="UP001219037">
    <property type="component" value="Chromosome"/>
</dbReference>
<dbReference type="Pfam" id="PF14488">
    <property type="entry name" value="DUF4434"/>
    <property type="match status" value="1"/>
</dbReference>
<evidence type="ECO:0000259" key="2">
    <source>
        <dbReference type="Pfam" id="PF14488"/>
    </source>
</evidence>
<name>A0ABY8H6C4_9MICC</name>
<dbReference type="RefSeq" id="WP_278157785.1">
    <property type="nucleotide sequence ID" value="NZ_CP121252.1"/>
</dbReference>
<dbReference type="EMBL" id="CP121252">
    <property type="protein sequence ID" value="WFP16687.1"/>
    <property type="molecule type" value="Genomic_DNA"/>
</dbReference>
<gene>
    <name evidence="3" type="ORF">P8192_00740</name>
</gene>
<dbReference type="Gene3D" id="3.20.20.80">
    <property type="entry name" value="Glycosidases"/>
    <property type="match status" value="1"/>
</dbReference>
<feature type="region of interest" description="Disordered" evidence="1">
    <location>
        <begin position="39"/>
        <end position="73"/>
    </location>
</feature>
<evidence type="ECO:0000256" key="1">
    <source>
        <dbReference type="SAM" id="MobiDB-lite"/>
    </source>
</evidence>
<sequence>MPASPPARSRSLRTGVALAAIILAVVFLGWMAIVLATGDDDGGNQSGNREQSQAGEPTRNEPTVGPSPSEPPPVCRVDARFVAGFMSPQNSDESTAERLELMNTDAVTFGGWVRPTERDEYPERVRDAVDDLEGTHDVYGYTVEMSWEDTDLLDDDAIIHEGDTEYGIVELENAVVITSSDDGNDPFHSLLRTAPELDAQGYIGLPVPQMRTEGDTWLPDNSYADVVDGFNEYFVRAYQQRGADGYYLAMEMPLTDADHWNPVTDYYGRQVEIIDDVDAGAPVLIAPYLEGRADAATLTPDTAAAGYQKLLDLGGESEIFVAPQDGLGVGTTALEADESAEHEYTTEEYFAALHHVDAEHLYVTIEAMTPGGGDSESREDSTRDRVEEQLAAVDAYVQGAIGYQWAGQNSIAELPHLGRGACAAGVGELP</sequence>
<proteinExistence type="predicted"/>
<accession>A0ABY8H6C4</accession>
<protein>
    <recommendedName>
        <fullName evidence="2">DUF4434 domain-containing protein</fullName>
    </recommendedName>
</protein>
<evidence type="ECO:0000313" key="3">
    <source>
        <dbReference type="EMBL" id="WFP16687.1"/>
    </source>
</evidence>
<reference evidence="3 4" key="1">
    <citation type="submission" date="2023-04" db="EMBL/GenBank/DDBJ databases">
        <title>Funneling lignin-derived compounds into biodiesel using alkali-halophilic Citricoccus sp. P2.</title>
        <authorList>
            <person name="Luo C.-B."/>
        </authorList>
    </citation>
    <scope>NUCLEOTIDE SEQUENCE [LARGE SCALE GENOMIC DNA]</scope>
    <source>
        <strain evidence="3 4">P2</strain>
    </source>
</reference>
<feature type="domain" description="DUF4434" evidence="2">
    <location>
        <begin position="185"/>
        <end position="406"/>
    </location>
</feature>